<dbReference type="EMBL" id="CP012154">
    <property type="protein sequence ID" value="AKS40455.1"/>
    <property type="molecule type" value="Genomic_DNA"/>
</dbReference>
<dbReference type="AlphaFoldDB" id="A0A0K0XS23"/>
<dbReference type="Proteomes" id="UP000066624">
    <property type="component" value="Chromosome"/>
</dbReference>
<name>A0A0K0XS23_9GAMM</name>
<gene>
    <name evidence="1" type="ORF">WM2015_64</name>
</gene>
<sequence length="153" mass="17116">MHARSYPLLTLIVCLAASSVLADEPDRFGVDAVLGGERFFHDRRLTVVGLLDLEFESQALRGQTGSLWVDFIGHHGHDRNAIRAALEASRPMREKAAPLNGRCVSITGTIRVGPEGNWMLWPVEIGQITDIEAAAEHHCEGLRERLRERLNRR</sequence>
<reference evidence="1 2" key="1">
    <citation type="submission" date="2015-07" db="EMBL/GenBank/DDBJ databases">
        <authorList>
            <person name="Noorani M."/>
        </authorList>
    </citation>
    <scope>NUCLEOTIDE SEQUENCE [LARGE SCALE GENOMIC DNA]</scope>
    <source>
        <strain evidence="1 2">KCTC 42284</strain>
    </source>
</reference>
<accession>A0A0K0XS23</accession>
<evidence type="ECO:0000313" key="1">
    <source>
        <dbReference type="EMBL" id="AKS40455.1"/>
    </source>
</evidence>
<evidence type="ECO:0000313" key="2">
    <source>
        <dbReference type="Proteomes" id="UP000066624"/>
    </source>
</evidence>
<proteinExistence type="predicted"/>
<organism evidence="1 2">
    <name type="scientific">Wenzhouxiangella marina</name>
    <dbReference type="NCBI Taxonomy" id="1579979"/>
    <lineage>
        <taxon>Bacteria</taxon>
        <taxon>Pseudomonadati</taxon>
        <taxon>Pseudomonadota</taxon>
        <taxon>Gammaproteobacteria</taxon>
        <taxon>Chromatiales</taxon>
        <taxon>Wenzhouxiangellaceae</taxon>
        <taxon>Wenzhouxiangella</taxon>
    </lineage>
</organism>
<dbReference type="RefSeq" id="WP_049724172.1">
    <property type="nucleotide sequence ID" value="NZ_CP012154.1"/>
</dbReference>
<keyword evidence="2" id="KW-1185">Reference proteome</keyword>
<protein>
    <submittedName>
        <fullName evidence="1">Uncharacterized protein</fullName>
    </submittedName>
</protein>
<dbReference type="KEGG" id="wma:WM2015_64"/>